<keyword evidence="2" id="KW-1185">Reference proteome</keyword>
<protein>
    <submittedName>
        <fullName evidence="1">Uncharacterized protein</fullName>
    </submittedName>
</protein>
<evidence type="ECO:0000313" key="1">
    <source>
        <dbReference type="EMBL" id="MCT7977988.1"/>
    </source>
</evidence>
<organism evidence="1 2">
    <name type="scientific">Laspinema olomoucense D3b</name>
    <dbReference type="NCBI Taxonomy" id="2953688"/>
    <lineage>
        <taxon>Bacteria</taxon>
        <taxon>Bacillati</taxon>
        <taxon>Cyanobacteriota</taxon>
        <taxon>Cyanophyceae</taxon>
        <taxon>Oscillatoriophycideae</taxon>
        <taxon>Oscillatoriales</taxon>
        <taxon>Laspinemataceae</taxon>
        <taxon>Laspinema</taxon>
        <taxon>Laspinema olomoucense</taxon>
    </lineage>
</organism>
<sequence length="197" mass="23459">MTKINNYFDYLHFTECDILGFKWEPKKKLGFNFHKKEHSFNFHAFYYYKFSNLLIQVKNLGILQGHPLNPPSNESSIIFWPKRCTCIFKEVQTSILQMNRYYEDPPGSQQFVPDPNQTPQEIEEVFSVDEPLNDFFIEPLNDFFIEGLYQHPVAWVEWEIKSRFFALEIDPKDEHQVLTGLEYSKLHGEAKKVEMGY</sequence>
<dbReference type="Proteomes" id="UP001525961">
    <property type="component" value="Unassembled WGS sequence"/>
</dbReference>
<reference evidence="1 2" key="1">
    <citation type="journal article" date="2022" name="Front. Microbiol.">
        <title>High genomic differentiation and limited gene flow indicate recent cryptic speciation within the genus Laspinema (cyanobacteria).</title>
        <authorList>
            <person name="Stanojkovic A."/>
            <person name="Skoupy S."/>
            <person name="Skaloud P."/>
            <person name="Dvorak P."/>
        </authorList>
    </citation>
    <scope>NUCLEOTIDE SEQUENCE [LARGE SCALE GENOMIC DNA]</scope>
    <source>
        <strain evidence="1 2">D3b</strain>
    </source>
</reference>
<dbReference type="EMBL" id="JAMXFA010000010">
    <property type="protein sequence ID" value="MCT7977988.1"/>
    <property type="molecule type" value="Genomic_DNA"/>
</dbReference>
<evidence type="ECO:0000313" key="2">
    <source>
        <dbReference type="Proteomes" id="UP001525961"/>
    </source>
</evidence>
<name>A0ABT2N5P9_9CYAN</name>
<dbReference type="RefSeq" id="WP_261196901.1">
    <property type="nucleotide sequence ID" value="NZ_JAMXFA010000010.1"/>
</dbReference>
<comment type="caution">
    <text evidence="1">The sequence shown here is derived from an EMBL/GenBank/DDBJ whole genome shotgun (WGS) entry which is preliminary data.</text>
</comment>
<proteinExistence type="predicted"/>
<gene>
    <name evidence="1" type="ORF">NG792_09755</name>
</gene>
<accession>A0ABT2N5P9</accession>